<dbReference type="RefSeq" id="WP_377339815.1">
    <property type="nucleotide sequence ID" value="NZ_JALBWS010000012.1"/>
</dbReference>
<organism evidence="1 2">
    <name type="scientific">Rhodanobacter ginsenosidimutans</name>
    <dbReference type="NCBI Taxonomy" id="490571"/>
    <lineage>
        <taxon>Bacteria</taxon>
        <taxon>Pseudomonadati</taxon>
        <taxon>Pseudomonadota</taxon>
        <taxon>Gammaproteobacteria</taxon>
        <taxon>Lysobacterales</taxon>
        <taxon>Rhodanobacteraceae</taxon>
        <taxon>Rhodanobacter</taxon>
    </lineage>
</organism>
<comment type="caution">
    <text evidence="1">The sequence shown here is derived from an EMBL/GenBank/DDBJ whole genome shotgun (WGS) entry which is preliminary data.</text>
</comment>
<accession>A0ABW0JVE7</accession>
<sequence length="259" mass="28616">MPTIFHRRCGNAVERLNQVLRLPLLSVSATEDEARTRTRQKCLSILTPLRYAQSEFRGEWMTTQRWLIAAAFCIAATGCSKTDEEKPSTRRPQQAGATNPLATVGHLAGIEAATLTGDQRAVQGHVSAMHKDMMRSMHLPDPSRPIDHEAARAAVRPLHGVQSSVWIDRSNLLVMVGGGQYRSMATIDRICLALEPLGDTLGVVVNLQDVTATTSEGADTLSRNCQLRAGERAMLQQKRQVDALDPEVRRVFRAQQGRR</sequence>
<name>A0ABW0JVE7_9GAMM</name>
<reference evidence="2" key="1">
    <citation type="journal article" date="2019" name="Int. J. Syst. Evol. Microbiol.">
        <title>The Global Catalogue of Microorganisms (GCM) 10K type strain sequencing project: providing services to taxonomists for standard genome sequencing and annotation.</title>
        <authorList>
            <consortium name="The Broad Institute Genomics Platform"/>
            <consortium name="The Broad Institute Genome Sequencing Center for Infectious Disease"/>
            <person name="Wu L."/>
            <person name="Ma J."/>
        </authorList>
    </citation>
    <scope>NUCLEOTIDE SEQUENCE [LARGE SCALE GENOMIC DNA]</scope>
    <source>
        <strain evidence="2">KACC 12822</strain>
    </source>
</reference>
<evidence type="ECO:0008006" key="3">
    <source>
        <dbReference type="Google" id="ProtNLM"/>
    </source>
</evidence>
<dbReference type="EMBL" id="JBHSMM010000001">
    <property type="protein sequence ID" value="MFC5440062.1"/>
    <property type="molecule type" value="Genomic_DNA"/>
</dbReference>
<proteinExistence type="predicted"/>
<evidence type="ECO:0000313" key="2">
    <source>
        <dbReference type="Proteomes" id="UP001596018"/>
    </source>
</evidence>
<protein>
    <recommendedName>
        <fullName evidence="3">BON domain-containing protein</fullName>
    </recommendedName>
</protein>
<keyword evidence="2" id="KW-1185">Reference proteome</keyword>
<gene>
    <name evidence="1" type="ORF">ACFPK0_08575</name>
</gene>
<evidence type="ECO:0000313" key="1">
    <source>
        <dbReference type="EMBL" id="MFC5440062.1"/>
    </source>
</evidence>
<dbReference type="Proteomes" id="UP001596018">
    <property type="component" value="Unassembled WGS sequence"/>
</dbReference>